<feature type="non-terminal residue" evidence="3">
    <location>
        <position position="169"/>
    </location>
</feature>
<evidence type="ECO:0000313" key="4">
    <source>
        <dbReference type="Proteomes" id="UP000023152"/>
    </source>
</evidence>
<feature type="region of interest" description="Disordered" evidence="2">
    <location>
        <begin position="110"/>
        <end position="129"/>
    </location>
</feature>
<organism evidence="3 4">
    <name type="scientific">Reticulomyxa filosa</name>
    <dbReference type="NCBI Taxonomy" id="46433"/>
    <lineage>
        <taxon>Eukaryota</taxon>
        <taxon>Sar</taxon>
        <taxon>Rhizaria</taxon>
        <taxon>Retaria</taxon>
        <taxon>Foraminifera</taxon>
        <taxon>Monothalamids</taxon>
        <taxon>Reticulomyxidae</taxon>
        <taxon>Reticulomyxa</taxon>
    </lineage>
</organism>
<evidence type="ECO:0000313" key="3">
    <source>
        <dbReference type="EMBL" id="ETO17435.1"/>
    </source>
</evidence>
<feature type="coiled-coil region" evidence="1">
    <location>
        <begin position="30"/>
        <end position="57"/>
    </location>
</feature>
<sequence>EAQYQNEKEEWMKVFKEEYQKKVIQFKEGNNQLVETTKKLETEISELKMRLGRTRREKVNWKPKNASLVFCFFFCTKKKRNPILYHFKEEGAEQLFNFVWFERQIARKREDNNNNNNNNNNRKKKWKKYDEEVREKTQSLIALQEIIRQKEIDYETLSGAKVQLDNEIS</sequence>
<feature type="non-terminal residue" evidence="3">
    <location>
        <position position="1"/>
    </location>
</feature>
<keyword evidence="4" id="KW-1185">Reference proteome</keyword>
<dbReference type="AlphaFoldDB" id="X6MWJ0"/>
<accession>X6MWJ0</accession>
<evidence type="ECO:0000256" key="2">
    <source>
        <dbReference type="SAM" id="MobiDB-lite"/>
    </source>
</evidence>
<dbReference type="EMBL" id="ASPP01016623">
    <property type="protein sequence ID" value="ETO17435.1"/>
    <property type="molecule type" value="Genomic_DNA"/>
</dbReference>
<protein>
    <submittedName>
        <fullName evidence="3">Uncharacterized protein</fullName>
    </submittedName>
</protein>
<keyword evidence="1" id="KW-0175">Coiled coil</keyword>
<comment type="caution">
    <text evidence="3">The sequence shown here is derived from an EMBL/GenBank/DDBJ whole genome shotgun (WGS) entry which is preliminary data.</text>
</comment>
<name>X6MWJ0_RETFI</name>
<evidence type="ECO:0000256" key="1">
    <source>
        <dbReference type="SAM" id="Coils"/>
    </source>
</evidence>
<dbReference type="Proteomes" id="UP000023152">
    <property type="component" value="Unassembled WGS sequence"/>
</dbReference>
<reference evidence="3 4" key="1">
    <citation type="journal article" date="2013" name="Curr. Biol.">
        <title>The Genome of the Foraminiferan Reticulomyxa filosa.</title>
        <authorList>
            <person name="Glockner G."/>
            <person name="Hulsmann N."/>
            <person name="Schleicher M."/>
            <person name="Noegel A.A."/>
            <person name="Eichinger L."/>
            <person name="Gallinger C."/>
            <person name="Pawlowski J."/>
            <person name="Sierra R."/>
            <person name="Euteneuer U."/>
            <person name="Pillet L."/>
            <person name="Moustafa A."/>
            <person name="Platzer M."/>
            <person name="Groth M."/>
            <person name="Szafranski K."/>
            <person name="Schliwa M."/>
        </authorList>
    </citation>
    <scope>NUCLEOTIDE SEQUENCE [LARGE SCALE GENOMIC DNA]</scope>
</reference>
<gene>
    <name evidence="3" type="ORF">RFI_19887</name>
</gene>
<proteinExistence type="predicted"/>